<evidence type="ECO:0000313" key="2">
    <source>
        <dbReference type="EMBL" id="MWB93850.1"/>
    </source>
</evidence>
<dbReference type="RefSeq" id="WP_160373766.1">
    <property type="nucleotide sequence ID" value="NZ_WSTB01000002.1"/>
</dbReference>
<gene>
    <name evidence="2" type="ORF">GON26_05720</name>
</gene>
<keyword evidence="1" id="KW-1133">Transmembrane helix</keyword>
<name>A0A6I4NH21_9FLAO</name>
<accession>A0A6I4NH21</accession>
<dbReference type="Proteomes" id="UP000471501">
    <property type="component" value="Unassembled WGS sequence"/>
</dbReference>
<feature type="transmembrane region" description="Helical" evidence="1">
    <location>
        <begin position="9"/>
        <end position="29"/>
    </location>
</feature>
<protein>
    <submittedName>
        <fullName evidence="2">Uncharacterized protein</fullName>
    </submittedName>
</protein>
<sequence>MKHKEILKLLFFSIVTAGVTRYISIYVIWDSMKNTQINFHKNLMDINTYQQKVVENFYLEVILLFVFPYFAAILFYFFSKINLRQKNNFLMFIFLFTILFFLSYILIDYSYKILK</sequence>
<dbReference type="AlphaFoldDB" id="A0A6I4NH21"/>
<evidence type="ECO:0000256" key="1">
    <source>
        <dbReference type="SAM" id="Phobius"/>
    </source>
</evidence>
<reference evidence="2 3" key="1">
    <citation type="submission" date="2019-12" db="EMBL/GenBank/DDBJ databases">
        <authorList>
            <person name="Kim Y.S."/>
        </authorList>
    </citation>
    <scope>NUCLEOTIDE SEQUENCE [LARGE SCALE GENOMIC DNA]</scope>
    <source>
        <strain evidence="2 3">GA093</strain>
    </source>
</reference>
<comment type="caution">
    <text evidence="2">The sequence shown here is derived from an EMBL/GenBank/DDBJ whole genome shotgun (WGS) entry which is preliminary data.</text>
</comment>
<proteinExistence type="predicted"/>
<organism evidence="2 3">
    <name type="scientific">Flavobacterium hydrocarbonoxydans</name>
    <dbReference type="NCBI Taxonomy" id="2683249"/>
    <lineage>
        <taxon>Bacteria</taxon>
        <taxon>Pseudomonadati</taxon>
        <taxon>Bacteroidota</taxon>
        <taxon>Flavobacteriia</taxon>
        <taxon>Flavobacteriales</taxon>
        <taxon>Flavobacteriaceae</taxon>
        <taxon>Flavobacterium</taxon>
    </lineage>
</organism>
<keyword evidence="1" id="KW-0812">Transmembrane</keyword>
<feature type="transmembrane region" description="Helical" evidence="1">
    <location>
        <begin position="57"/>
        <end position="77"/>
    </location>
</feature>
<dbReference type="EMBL" id="WSTB01000002">
    <property type="protein sequence ID" value="MWB93850.1"/>
    <property type="molecule type" value="Genomic_DNA"/>
</dbReference>
<keyword evidence="1" id="KW-0472">Membrane</keyword>
<keyword evidence="3" id="KW-1185">Reference proteome</keyword>
<evidence type="ECO:0000313" key="3">
    <source>
        <dbReference type="Proteomes" id="UP000471501"/>
    </source>
</evidence>
<feature type="transmembrane region" description="Helical" evidence="1">
    <location>
        <begin position="89"/>
        <end position="107"/>
    </location>
</feature>